<evidence type="ECO:0000256" key="5">
    <source>
        <dbReference type="ARBA" id="ARBA00093637"/>
    </source>
</evidence>
<accession>J3NRM4</accession>
<dbReference type="Proteomes" id="UP000006039">
    <property type="component" value="Unassembled WGS sequence"/>
</dbReference>
<evidence type="ECO:0000256" key="1">
    <source>
        <dbReference type="ARBA" id="ARBA00004305"/>
    </source>
</evidence>
<dbReference type="InterPro" id="IPR057460">
    <property type="entry name" value="CAF17_C"/>
</dbReference>
<dbReference type="Gene3D" id="3.30.1360.120">
    <property type="entry name" value="Probable tRNA modification gtpase trme, domain 1"/>
    <property type="match status" value="1"/>
</dbReference>
<dbReference type="GO" id="GO:0016226">
    <property type="term" value="P:iron-sulfur cluster assembly"/>
    <property type="evidence" value="ECO:0007669"/>
    <property type="project" value="TreeGrafter"/>
</dbReference>
<reference evidence="8" key="3">
    <citation type="submission" date="2010-09" db="EMBL/GenBank/DDBJ databases">
        <title>Annotation of Gaeumannomyces graminis var. tritici R3-111a-1.</title>
        <authorList>
            <consortium name="The Broad Institute Genome Sequencing Platform"/>
            <person name="Ma L.-J."/>
            <person name="Dead R."/>
            <person name="Young S.K."/>
            <person name="Zeng Q."/>
            <person name="Gargeya S."/>
            <person name="Fitzgerald M."/>
            <person name="Haas B."/>
            <person name="Abouelleil A."/>
            <person name="Alvarado L."/>
            <person name="Arachchi H.M."/>
            <person name="Berlin A."/>
            <person name="Brown A."/>
            <person name="Chapman S.B."/>
            <person name="Chen Z."/>
            <person name="Dunbar C."/>
            <person name="Freedman E."/>
            <person name="Gearin G."/>
            <person name="Gellesch M."/>
            <person name="Goldberg J."/>
            <person name="Griggs A."/>
            <person name="Gujja S."/>
            <person name="Heiman D."/>
            <person name="Howarth C."/>
            <person name="Larson L."/>
            <person name="Lui A."/>
            <person name="MacDonald P.J.P."/>
            <person name="Mehta T."/>
            <person name="Montmayeur A."/>
            <person name="Murphy C."/>
            <person name="Neiman D."/>
            <person name="Pearson M."/>
            <person name="Priest M."/>
            <person name="Roberts A."/>
            <person name="Saif S."/>
            <person name="Shea T."/>
            <person name="Shenoy N."/>
            <person name="Sisk P."/>
            <person name="Stolte C."/>
            <person name="Sykes S."/>
            <person name="Yandava C."/>
            <person name="Wortman J."/>
            <person name="Nusbaum C."/>
            <person name="Birren B."/>
        </authorList>
    </citation>
    <scope>NUCLEOTIDE SEQUENCE</scope>
    <source>
        <strain evidence="8">R3-111a-1</strain>
    </source>
</reference>
<dbReference type="GeneID" id="20344384"/>
<dbReference type="STRING" id="644352.J3NRM4"/>
<evidence type="ECO:0000256" key="6">
    <source>
        <dbReference type="SAM" id="MobiDB-lite"/>
    </source>
</evidence>
<evidence type="ECO:0000256" key="2">
    <source>
        <dbReference type="ARBA" id="ARBA00022946"/>
    </source>
</evidence>
<dbReference type="SUPFAM" id="SSF103025">
    <property type="entry name" value="Folate-binding domain"/>
    <property type="match status" value="1"/>
</dbReference>
<dbReference type="InterPro" id="IPR017703">
    <property type="entry name" value="YgfZ/GCV_T_CS"/>
</dbReference>
<evidence type="ECO:0000313" key="10">
    <source>
        <dbReference type="Proteomes" id="UP000006039"/>
    </source>
</evidence>
<dbReference type="AlphaFoldDB" id="J3NRM4"/>
<feature type="region of interest" description="Disordered" evidence="6">
    <location>
        <begin position="294"/>
        <end position="335"/>
    </location>
</feature>
<proteinExistence type="inferred from homology"/>
<dbReference type="GO" id="GO:0005759">
    <property type="term" value="C:mitochondrial matrix"/>
    <property type="evidence" value="ECO:0007669"/>
    <property type="project" value="UniProtKB-SubCell"/>
</dbReference>
<dbReference type="GO" id="GO:0016740">
    <property type="term" value="F:transferase activity"/>
    <property type="evidence" value="ECO:0007669"/>
    <property type="project" value="UniProtKB-KW"/>
</dbReference>
<evidence type="ECO:0000256" key="3">
    <source>
        <dbReference type="ARBA" id="ARBA00023128"/>
    </source>
</evidence>
<dbReference type="OrthoDB" id="191995at2759"/>
<reference evidence="10" key="1">
    <citation type="submission" date="2010-07" db="EMBL/GenBank/DDBJ databases">
        <title>The genome sequence of Gaeumannomyces graminis var. tritici strain R3-111a-1.</title>
        <authorList>
            <consortium name="The Broad Institute Genome Sequencing Platform"/>
            <person name="Ma L.-J."/>
            <person name="Dead R."/>
            <person name="Young S."/>
            <person name="Zeng Q."/>
            <person name="Koehrsen M."/>
            <person name="Alvarado L."/>
            <person name="Berlin A."/>
            <person name="Chapman S.B."/>
            <person name="Chen Z."/>
            <person name="Freedman E."/>
            <person name="Gellesch M."/>
            <person name="Goldberg J."/>
            <person name="Griggs A."/>
            <person name="Gujja S."/>
            <person name="Heilman E.R."/>
            <person name="Heiman D."/>
            <person name="Hepburn T."/>
            <person name="Howarth C."/>
            <person name="Jen D."/>
            <person name="Larson L."/>
            <person name="Mehta T."/>
            <person name="Neiman D."/>
            <person name="Pearson M."/>
            <person name="Roberts A."/>
            <person name="Saif S."/>
            <person name="Shea T."/>
            <person name="Shenoy N."/>
            <person name="Sisk P."/>
            <person name="Stolte C."/>
            <person name="Sykes S."/>
            <person name="Walk T."/>
            <person name="White J."/>
            <person name="Yandava C."/>
            <person name="Haas B."/>
            <person name="Nusbaum C."/>
            <person name="Birren B."/>
        </authorList>
    </citation>
    <scope>NUCLEOTIDE SEQUENCE [LARGE SCALE GENOMIC DNA]</scope>
    <source>
        <strain evidence="10">R3-111a-1</strain>
    </source>
</reference>
<name>J3NRM4_GAET3</name>
<keyword evidence="8" id="KW-0808">Transferase</keyword>
<dbReference type="eggNOG" id="KOG2929">
    <property type="taxonomic scope" value="Eukaryota"/>
</dbReference>
<organism evidence="8">
    <name type="scientific">Gaeumannomyces tritici (strain R3-111a-1)</name>
    <name type="common">Wheat and barley take-all root rot fungus</name>
    <name type="synonym">Gaeumannomyces graminis var. tritici</name>
    <dbReference type="NCBI Taxonomy" id="644352"/>
    <lineage>
        <taxon>Eukaryota</taxon>
        <taxon>Fungi</taxon>
        <taxon>Dikarya</taxon>
        <taxon>Ascomycota</taxon>
        <taxon>Pezizomycotina</taxon>
        <taxon>Sordariomycetes</taxon>
        <taxon>Sordariomycetidae</taxon>
        <taxon>Magnaporthales</taxon>
        <taxon>Magnaporthaceae</taxon>
        <taxon>Gaeumannomyces</taxon>
    </lineage>
</organism>
<dbReference type="FunCoup" id="J3NRM4">
    <property type="interactions" value="280"/>
</dbReference>
<dbReference type="HOGENOM" id="CLU_007884_7_0_1"/>
<evidence type="ECO:0000259" key="7">
    <source>
        <dbReference type="Pfam" id="PF25455"/>
    </source>
</evidence>
<dbReference type="InterPro" id="IPR027266">
    <property type="entry name" value="TrmE/GcvT-like"/>
</dbReference>
<dbReference type="PANTHER" id="PTHR22602">
    <property type="entry name" value="TRANSFERASE CAF17, MITOCHONDRIAL-RELATED"/>
    <property type="match status" value="1"/>
</dbReference>
<dbReference type="Pfam" id="PF25455">
    <property type="entry name" value="Beta-barrel_CAF17_C"/>
    <property type="match status" value="1"/>
</dbReference>
<reference evidence="8" key="2">
    <citation type="submission" date="2010-07" db="EMBL/GenBank/DDBJ databases">
        <authorList>
            <consortium name="The Broad Institute Genome Sequencing Platform"/>
            <consortium name="Broad Institute Genome Sequencing Center for Infectious Disease"/>
            <person name="Ma L.-J."/>
            <person name="Dead R."/>
            <person name="Young S."/>
            <person name="Zeng Q."/>
            <person name="Koehrsen M."/>
            <person name="Alvarado L."/>
            <person name="Berlin A."/>
            <person name="Chapman S.B."/>
            <person name="Chen Z."/>
            <person name="Freedman E."/>
            <person name="Gellesch M."/>
            <person name="Goldberg J."/>
            <person name="Griggs A."/>
            <person name="Gujja S."/>
            <person name="Heilman E.R."/>
            <person name="Heiman D."/>
            <person name="Hepburn T."/>
            <person name="Howarth C."/>
            <person name="Jen D."/>
            <person name="Larson L."/>
            <person name="Mehta T."/>
            <person name="Neiman D."/>
            <person name="Pearson M."/>
            <person name="Roberts A."/>
            <person name="Saif S."/>
            <person name="Shea T."/>
            <person name="Shenoy N."/>
            <person name="Sisk P."/>
            <person name="Stolte C."/>
            <person name="Sykes S."/>
            <person name="Walk T."/>
            <person name="White J."/>
            <person name="Yandava C."/>
            <person name="Haas B."/>
            <person name="Nusbaum C."/>
            <person name="Birren B."/>
        </authorList>
    </citation>
    <scope>NUCLEOTIDE SEQUENCE</scope>
    <source>
        <strain evidence="8">R3-111a-1</strain>
    </source>
</reference>
<evidence type="ECO:0000313" key="8">
    <source>
        <dbReference type="EMBL" id="EJT78830.1"/>
    </source>
</evidence>
<comment type="similarity">
    <text evidence="4">Belongs to the GcvT family. CAF17/IBA57 subfamily.</text>
</comment>
<dbReference type="InterPro" id="IPR045179">
    <property type="entry name" value="YgfZ/GcvT"/>
</dbReference>
<dbReference type="RefSeq" id="XP_009219975.1">
    <property type="nucleotide sequence ID" value="XM_009221711.1"/>
</dbReference>
<reference evidence="9" key="5">
    <citation type="submission" date="2018-04" db="UniProtKB">
        <authorList>
            <consortium name="EnsemblFungi"/>
        </authorList>
    </citation>
    <scope>IDENTIFICATION</scope>
    <source>
        <strain evidence="9">R3-111a-1</strain>
    </source>
</reference>
<dbReference type="EnsemblFungi" id="EJT78830">
    <property type="protein sequence ID" value="EJT78830"/>
    <property type="gene ID" value="GGTG_03926"/>
</dbReference>
<evidence type="ECO:0000313" key="9">
    <source>
        <dbReference type="EnsemblFungi" id="EJT78830"/>
    </source>
</evidence>
<gene>
    <name evidence="9" type="primary">20344384</name>
    <name evidence="8" type="ORF">GGTG_03926</name>
</gene>
<sequence length="434" mass="46196">MRPPRTTSRVLQRSAGPSSFVCRRCLSRSFASAAATPPTSGIAALKSRQLISVAGRDAVKYLQGVITANIFGPGGTPRTSGFYTAFLSAQGRVRYDSFIYPGLGAGPATDGADSFLVEVDAEDADSLVVHINRYKLRAKLKARLLGPNESTVWQVWDDSRGLPALTIDGLGAAKFGTPRLMLRDPRAPTMGSRVITTGPATAATASRLSSLLNLEPTDELHYRVRRYLNGVAEGQSELPHGQALPAESNMDLSGAIDFRKGCYVGQELTVRTKHRGVVRKRVLPCIIFDGETPPANLRYEPSAPPPTTTEDGAPERDVAGDGDAVSPPTPSADVITHGESITRLGRTGRVAGKWLAGTGNIGLALCRLDAMTDLPPPPGETPTYDPNDVFVMSASSSPDSSMVAPSRTVKVKAFVPDWLRRGLVQQAEAAARGH</sequence>
<keyword evidence="2" id="KW-0809">Transit peptide</keyword>
<evidence type="ECO:0000256" key="4">
    <source>
        <dbReference type="ARBA" id="ARBA00093447"/>
    </source>
</evidence>
<reference evidence="9" key="4">
    <citation type="journal article" date="2015" name="G3 (Bethesda)">
        <title>Genome sequences of three phytopathogenic species of the Magnaporthaceae family of fungi.</title>
        <authorList>
            <person name="Okagaki L.H."/>
            <person name="Nunes C.C."/>
            <person name="Sailsbery J."/>
            <person name="Clay B."/>
            <person name="Brown D."/>
            <person name="John T."/>
            <person name="Oh Y."/>
            <person name="Young N."/>
            <person name="Fitzgerald M."/>
            <person name="Haas B.J."/>
            <person name="Zeng Q."/>
            <person name="Young S."/>
            <person name="Adiconis X."/>
            <person name="Fan L."/>
            <person name="Levin J.Z."/>
            <person name="Mitchell T.K."/>
            <person name="Okubara P.A."/>
            <person name="Farman M.L."/>
            <person name="Kohn L.M."/>
            <person name="Birren B."/>
            <person name="Ma L.-J."/>
            <person name="Dean R.A."/>
        </authorList>
    </citation>
    <scope>NUCLEOTIDE SEQUENCE</scope>
    <source>
        <strain evidence="9">R3-111a-1</strain>
    </source>
</reference>
<dbReference type="VEuPathDB" id="FungiDB:GGTG_03926"/>
<comment type="subcellular location">
    <subcellularLocation>
        <location evidence="1">Mitochondrion matrix</location>
    </subcellularLocation>
</comment>
<dbReference type="EMBL" id="GL385396">
    <property type="protein sequence ID" value="EJT78830.1"/>
    <property type="molecule type" value="Genomic_DNA"/>
</dbReference>
<feature type="domain" description="CAF17 C-terminal" evidence="7">
    <location>
        <begin position="340"/>
        <end position="420"/>
    </location>
</feature>
<keyword evidence="3" id="KW-0496">Mitochondrion</keyword>
<dbReference type="NCBIfam" id="TIGR03317">
    <property type="entry name" value="ygfZ_signature"/>
    <property type="match status" value="1"/>
</dbReference>
<dbReference type="PANTHER" id="PTHR22602:SF0">
    <property type="entry name" value="TRANSFERASE CAF17, MITOCHONDRIAL-RELATED"/>
    <property type="match status" value="1"/>
</dbReference>
<keyword evidence="10" id="KW-1185">Reference proteome</keyword>
<protein>
    <recommendedName>
        <fullName evidence="5">Iron-sulfur cluster assembly factor IBA57 homolog, mitochondrial</fullName>
    </recommendedName>
</protein>